<feature type="domain" description="MobA-like NTP transferase" evidence="2">
    <location>
        <begin position="6"/>
        <end position="165"/>
    </location>
</feature>
<dbReference type="SUPFAM" id="SSF53448">
    <property type="entry name" value="Nucleotide-diphospho-sugar transferases"/>
    <property type="match status" value="1"/>
</dbReference>
<dbReference type="Gene3D" id="3.90.550.10">
    <property type="entry name" value="Spore Coat Polysaccharide Biosynthesis Protein SpsA, Chain A"/>
    <property type="match status" value="1"/>
</dbReference>
<sequence>MLIAKVILAAGQSSRFKGCKLTADIGAGQTMIERAVDVIQALDSSPVFVVTGAWHKEVKNTLENNKNIKLIENKQWDKGLGDSIATATKAILKDQQPDGILFMLADQVELTTDHLSELVANFKKHPARWCANYGERLGVPAIFPNVDLSKLSDLTTDKGAQHLLRCNDEEVNTVNLKCASLDIDTQAQLHEFIEKRCKVFSRQK</sequence>
<evidence type="ECO:0000259" key="2">
    <source>
        <dbReference type="Pfam" id="PF12804"/>
    </source>
</evidence>
<protein>
    <submittedName>
        <fullName evidence="3">Nucleotidyltransferase family protein</fullName>
    </submittedName>
</protein>
<organism evidence="3 4">
    <name type="scientific">Pseudoalteromonas fuliginea</name>
    <dbReference type="NCBI Taxonomy" id="1872678"/>
    <lineage>
        <taxon>Bacteria</taxon>
        <taxon>Pseudomonadati</taxon>
        <taxon>Pseudomonadota</taxon>
        <taxon>Gammaproteobacteria</taxon>
        <taxon>Alteromonadales</taxon>
        <taxon>Pseudoalteromonadaceae</taxon>
        <taxon>Pseudoalteromonas</taxon>
    </lineage>
</organism>
<comment type="caution">
    <text evidence="3">The sequence shown here is derived from an EMBL/GenBank/DDBJ whole genome shotgun (WGS) entry which is preliminary data.</text>
</comment>
<dbReference type="AlphaFoldDB" id="A0AB73BCE2"/>
<evidence type="ECO:0000256" key="1">
    <source>
        <dbReference type="ARBA" id="ARBA00022842"/>
    </source>
</evidence>
<keyword evidence="1" id="KW-0460">Magnesium</keyword>
<dbReference type="Proteomes" id="UP000324162">
    <property type="component" value="Unassembled WGS sequence"/>
</dbReference>
<dbReference type="EMBL" id="SEUK01000055">
    <property type="protein sequence ID" value="KAA1156993.1"/>
    <property type="molecule type" value="Genomic_DNA"/>
</dbReference>
<reference evidence="3 4" key="1">
    <citation type="submission" date="2019-01" db="EMBL/GenBank/DDBJ databases">
        <title>Genome sequences of marine Pseudoalteromonas species.</title>
        <authorList>
            <person name="Boraston A.B."/>
            <person name="Hehemann J.-H."/>
            <person name="Vickers C.J."/>
            <person name="Salama-Alber O."/>
            <person name="Abe K."/>
            <person name="Hettle A.J."/>
        </authorList>
    </citation>
    <scope>NUCLEOTIDE SEQUENCE [LARGE SCALE GENOMIC DNA]</scope>
    <source>
        <strain evidence="3 4">PS42</strain>
    </source>
</reference>
<evidence type="ECO:0000313" key="4">
    <source>
        <dbReference type="Proteomes" id="UP000324162"/>
    </source>
</evidence>
<dbReference type="PANTHER" id="PTHR43777">
    <property type="entry name" value="MOLYBDENUM COFACTOR CYTIDYLYLTRANSFERASE"/>
    <property type="match status" value="1"/>
</dbReference>
<dbReference type="RefSeq" id="WP_149615193.1">
    <property type="nucleotide sequence ID" value="NZ_SEUK01000055.1"/>
</dbReference>
<dbReference type="Pfam" id="PF12804">
    <property type="entry name" value="NTP_transf_3"/>
    <property type="match status" value="1"/>
</dbReference>
<dbReference type="GO" id="GO:0016779">
    <property type="term" value="F:nucleotidyltransferase activity"/>
    <property type="evidence" value="ECO:0007669"/>
    <property type="project" value="UniProtKB-ARBA"/>
</dbReference>
<dbReference type="PANTHER" id="PTHR43777:SF1">
    <property type="entry name" value="MOLYBDENUM COFACTOR CYTIDYLYLTRANSFERASE"/>
    <property type="match status" value="1"/>
</dbReference>
<evidence type="ECO:0000313" key="3">
    <source>
        <dbReference type="EMBL" id="KAA1156993.1"/>
    </source>
</evidence>
<proteinExistence type="predicted"/>
<dbReference type="InterPro" id="IPR025877">
    <property type="entry name" value="MobA-like_NTP_Trfase"/>
</dbReference>
<gene>
    <name evidence="3" type="ORF">EU508_18905</name>
</gene>
<dbReference type="InterPro" id="IPR029044">
    <property type="entry name" value="Nucleotide-diphossugar_trans"/>
</dbReference>
<accession>A0AB73BCE2</accession>
<dbReference type="CDD" id="cd04182">
    <property type="entry name" value="GT_2_like_f"/>
    <property type="match status" value="1"/>
</dbReference>
<name>A0AB73BCE2_9GAMM</name>